<dbReference type="PANTHER" id="PTHR47381:SF3">
    <property type="entry name" value="ALPHA_BETA-HYDROLASES SUPERFAMILY PROTEIN"/>
    <property type="match status" value="1"/>
</dbReference>
<gene>
    <name evidence="2" type="ORF">KTH90_20620</name>
</gene>
<dbReference type="InterPro" id="IPR001375">
    <property type="entry name" value="Peptidase_S9_cat"/>
</dbReference>
<feature type="domain" description="Peptidase S9 prolyl oligopeptidase catalytic" evidence="1">
    <location>
        <begin position="104"/>
        <end position="269"/>
    </location>
</feature>
<proteinExistence type="predicted"/>
<dbReference type="RefSeq" id="WP_238727409.1">
    <property type="nucleotide sequence ID" value="NZ_JAHQCX010000019.1"/>
</dbReference>
<organism evidence="2 3">
    <name type="scientific">Diplocloster modestus</name>
    <dbReference type="NCBI Taxonomy" id="2850322"/>
    <lineage>
        <taxon>Bacteria</taxon>
        <taxon>Bacillati</taxon>
        <taxon>Bacillota</taxon>
        <taxon>Clostridia</taxon>
        <taxon>Lachnospirales</taxon>
        <taxon>Lachnospiraceae</taxon>
        <taxon>Diplocloster</taxon>
    </lineage>
</organism>
<reference evidence="2 3" key="1">
    <citation type="submission" date="2021-06" db="EMBL/GenBank/DDBJ databases">
        <title>Description of novel taxa of the family Lachnospiraceae.</title>
        <authorList>
            <person name="Chaplin A.V."/>
            <person name="Sokolova S.R."/>
            <person name="Pikina A.P."/>
            <person name="Korzhanova M."/>
            <person name="Belova V."/>
            <person name="Korostin D."/>
            <person name="Efimov B.A."/>
        </authorList>
    </citation>
    <scope>NUCLEOTIDE SEQUENCE [LARGE SCALE GENOMIC DNA]</scope>
    <source>
        <strain evidence="2 3">ASD4241</strain>
    </source>
</reference>
<dbReference type="InterPro" id="IPR029058">
    <property type="entry name" value="AB_hydrolase_fold"/>
</dbReference>
<evidence type="ECO:0000259" key="1">
    <source>
        <dbReference type="Pfam" id="PF00326"/>
    </source>
</evidence>
<comment type="caution">
    <text evidence="2">The sequence shown here is derived from an EMBL/GenBank/DDBJ whole genome shotgun (WGS) entry which is preliminary data.</text>
</comment>
<name>A0ABS6KD18_9FIRM</name>
<evidence type="ECO:0000313" key="2">
    <source>
        <dbReference type="EMBL" id="MBU9728407.1"/>
    </source>
</evidence>
<dbReference type="Pfam" id="PF00326">
    <property type="entry name" value="Peptidase_S9"/>
    <property type="match status" value="1"/>
</dbReference>
<dbReference type="SUPFAM" id="SSF53474">
    <property type="entry name" value="alpha/beta-Hydrolases"/>
    <property type="match status" value="1"/>
</dbReference>
<dbReference type="Proteomes" id="UP001314681">
    <property type="component" value="Unassembled WGS sequence"/>
</dbReference>
<dbReference type="EMBL" id="JAHQCX010000019">
    <property type="protein sequence ID" value="MBU9728407.1"/>
    <property type="molecule type" value="Genomic_DNA"/>
</dbReference>
<dbReference type="Gene3D" id="3.40.50.1820">
    <property type="entry name" value="alpha/beta hydrolase"/>
    <property type="match status" value="1"/>
</dbReference>
<sequence>MKNEKQRQQINGAEVTKEWVDGIPVIYKEPAEPQPERRLALFLSGLGGKKEELIPYLADIADRGYIGLAFDLYQHGERGMDQDDVKARVFTNMRRYGWPVLGQTVLDVERVIDWAVSDLGVLPQICMGGISMGGDITICVAGIDSRIRRGAPIIATPDWLRPGMYDLFRPDRILDPGTPDHYASFFYQQFNPITHLERYENCPPMYLILGEEDNHIPPENAERFRSQLSGLYPEAADRLVFHYVTGTPSNHMDIIGRREEWWEGLLDWWLVQERD</sequence>
<keyword evidence="3" id="KW-1185">Reference proteome</keyword>
<evidence type="ECO:0000313" key="3">
    <source>
        <dbReference type="Proteomes" id="UP001314681"/>
    </source>
</evidence>
<protein>
    <submittedName>
        <fullName evidence="2">Prolyl oligopeptidase family serine peptidase</fullName>
    </submittedName>
</protein>
<dbReference type="PANTHER" id="PTHR47381">
    <property type="entry name" value="ALPHA/BETA-HYDROLASES SUPERFAMILY PROTEIN"/>
    <property type="match status" value="1"/>
</dbReference>
<accession>A0ABS6KD18</accession>